<dbReference type="GO" id="GO:0005634">
    <property type="term" value="C:nucleus"/>
    <property type="evidence" value="ECO:0007669"/>
    <property type="project" value="UniProtKB-SubCell"/>
</dbReference>
<keyword evidence="6" id="KW-0804">Transcription</keyword>
<feature type="domain" description="HSF-type DNA-binding" evidence="11">
    <location>
        <begin position="64"/>
        <end position="88"/>
    </location>
</feature>
<sequence>MNTRRGGAYTPSAEPAPSRNAPPPFLTKTYDLVDDPSTNPIVSWGVDGQSFIVWKPAEFARDMLPMHFKHNNFSSFVRQLNTYGFRKVDPDRWEFANEHFLRGRRDLLGEIHRRKPSGGSERRRGGHAREEEDRQQIIEVGHYGLQQEVEQLKRDKNVLMQEVIRLRQQQQDSNEVLVDLQDRLELQEQRQQQMIGFLAAALQNPGLVQHLVASTPMIKRIDDGRRRKKRKGAGGSDSDSDGADSPDGLHAGTLTLAQPQQGLADLAQKFMAMLTTRHGGGPIIEEAPAASNSGPGGGVAGAAALPPITSMPVGGAAAAAAAGGSAPILMGGPGGMYDAAAAAAACGMGVSPLPPGVYDPSTAFMGVPPVADFVPLPGGAGGAPGVGSPLQQMPLPIPTVGMVPGMNGVTAGVPPVTDSNPIVELPDPLEGLSLGGVDLDLSDMLPMSPNVDMLLAGTGDHAGGGSGDFWDPLGSLPSSQGGPPEQQQQRP</sequence>
<dbReference type="PANTHER" id="PTHR10015">
    <property type="entry name" value="HEAT SHOCK TRANSCRIPTION FACTOR"/>
    <property type="match status" value="1"/>
</dbReference>
<dbReference type="FunFam" id="1.10.10.10:FF:000057">
    <property type="entry name" value="Heat shock transcription factor 1"/>
    <property type="match status" value="1"/>
</dbReference>
<keyword evidence="9" id="KW-0175">Coiled coil</keyword>
<feature type="region of interest" description="Disordered" evidence="10">
    <location>
        <begin position="456"/>
        <end position="491"/>
    </location>
</feature>
<evidence type="ECO:0000256" key="8">
    <source>
        <dbReference type="RuleBase" id="RU004020"/>
    </source>
</evidence>
<dbReference type="Gene3D" id="1.10.10.10">
    <property type="entry name" value="Winged helix-like DNA-binding domain superfamily/Winged helix DNA-binding domain"/>
    <property type="match status" value="1"/>
</dbReference>
<evidence type="ECO:0000256" key="7">
    <source>
        <dbReference type="ARBA" id="ARBA00023242"/>
    </source>
</evidence>
<dbReference type="AlphaFoldDB" id="A0AAD5DEK1"/>
<organism evidence="12 13">
    <name type="scientific">Chlorella ohadii</name>
    <dbReference type="NCBI Taxonomy" id="2649997"/>
    <lineage>
        <taxon>Eukaryota</taxon>
        <taxon>Viridiplantae</taxon>
        <taxon>Chlorophyta</taxon>
        <taxon>core chlorophytes</taxon>
        <taxon>Trebouxiophyceae</taxon>
        <taxon>Chlorellales</taxon>
        <taxon>Chlorellaceae</taxon>
        <taxon>Chlorella clade</taxon>
        <taxon>Chlorella</taxon>
    </lineage>
</organism>
<evidence type="ECO:0000256" key="10">
    <source>
        <dbReference type="SAM" id="MobiDB-lite"/>
    </source>
</evidence>
<comment type="subcellular location">
    <subcellularLocation>
        <location evidence="1">Nucleus</location>
    </subcellularLocation>
</comment>
<evidence type="ECO:0000256" key="1">
    <source>
        <dbReference type="ARBA" id="ARBA00004123"/>
    </source>
</evidence>
<keyword evidence="4" id="KW-0346">Stress response</keyword>
<evidence type="ECO:0000256" key="5">
    <source>
        <dbReference type="ARBA" id="ARBA00023125"/>
    </source>
</evidence>
<feature type="compositionally biased region" description="Low complexity" evidence="10">
    <location>
        <begin position="472"/>
        <end position="491"/>
    </location>
</feature>
<dbReference type="SMART" id="SM00415">
    <property type="entry name" value="HSF"/>
    <property type="match status" value="1"/>
</dbReference>
<comment type="similarity">
    <text evidence="8">Belongs to the HSF family.</text>
</comment>
<evidence type="ECO:0000256" key="3">
    <source>
        <dbReference type="ARBA" id="ARBA00023015"/>
    </source>
</evidence>
<name>A0AAD5DEK1_9CHLO</name>
<dbReference type="Pfam" id="PF00447">
    <property type="entry name" value="HSF_DNA-bind"/>
    <property type="match status" value="1"/>
</dbReference>
<dbReference type="InterPro" id="IPR036388">
    <property type="entry name" value="WH-like_DNA-bd_sf"/>
</dbReference>
<dbReference type="PROSITE" id="PS00434">
    <property type="entry name" value="HSF_DOMAIN"/>
    <property type="match status" value="1"/>
</dbReference>
<protein>
    <recommendedName>
        <fullName evidence="11">HSF-type DNA-binding domain-containing protein</fullName>
    </recommendedName>
</protein>
<proteinExistence type="inferred from homology"/>
<gene>
    <name evidence="12" type="ORF">COHA_009972</name>
</gene>
<dbReference type="EMBL" id="JADXDR010000202">
    <property type="protein sequence ID" value="KAI7836142.1"/>
    <property type="molecule type" value="Genomic_DNA"/>
</dbReference>
<evidence type="ECO:0000256" key="2">
    <source>
        <dbReference type="ARBA" id="ARBA00022553"/>
    </source>
</evidence>
<reference evidence="12" key="1">
    <citation type="submission" date="2020-11" db="EMBL/GenBank/DDBJ databases">
        <title>Chlorella ohadii genome sequencing and assembly.</title>
        <authorList>
            <person name="Murik O."/>
            <person name="Treves H."/>
            <person name="Kedem I."/>
            <person name="Shotland Y."/>
            <person name="Kaplan A."/>
        </authorList>
    </citation>
    <scope>NUCLEOTIDE SEQUENCE</scope>
    <source>
        <strain evidence="12">1</strain>
    </source>
</reference>
<evidence type="ECO:0000256" key="6">
    <source>
        <dbReference type="ARBA" id="ARBA00023163"/>
    </source>
</evidence>
<evidence type="ECO:0000259" key="11">
    <source>
        <dbReference type="PROSITE" id="PS00434"/>
    </source>
</evidence>
<comment type="caution">
    <text evidence="12">The sequence shown here is derived from an EMBL/GenBank/DDBJ whole genome shotgun (WGS) entry which is preliminary data.</text>
</comment>
<evidence type="ECO:0000256" key="4">
    <source>
        <dbReference type="ARBA" id="ARBA00023016"/>
    </source>
</evidence>
<feature type="compositionally biased region" description="Basic and acidic residues" evidence="10">
    <location>
        <begin position="120"/>
        <end position="133"/>
    </location>
</feature>
<dbReference type="Proteomes" id="UP001205105">
    <property type="component" value="Unassembled WGS sequence"/>
</dbReference>
<dbReference type="InterPro" id="IPR000232">
    <property type="entry name" value="HSF_DNA-bd"/>
</dbReference>
<dbReference type="InterPro" id="IPR036390">
    <property type="entry name" value="WH_DNA-bd_sf"/>
</dbReference>
<feature type="region of interest" description="Disordered" evidence="10">
    <location>
        <begin position="111"/>
        <end position="133"/>
    </location>
</feature>
<keyword evidence="7" id="KW-0539">Nucleus</keyword>
<dbReference type="PRINTS" id="PR00056">
    <property type="entry name" value="HSFDOMAIN"/>
</dbReference>
<keyword evidence="5" id="KW-0238">DNA-binding</keyword>
<keyword evidence="13" id="KW-1185">Reference proteome</keyword>
<feature type="coiled-coil region" evidence="9">
    <location>
        <begin position="142"/>
        <end position="190"/>
    </location>
</feature>
<dbReference type="GO" id="GO:0043565">
    <property type="term" value="F:sequence-specific DNA binding"/>
    <property type="evidence" value="ECO:0007669"/>
    <property type="project" value="InterPro"/>
</dbReference>
<dbReference type="GO" id="GO:0003700">
    <property type="term" value="F:DNA-binding transcription factor activity"/>
    <property type="evidence" value="ECO:0007669"/>
    <property type="project" value="InterPro"/>
</dbReference>
<evidence type="ECO:0000256" key="9">
    <source>
        <dbReference type="SAM" id="Coils"/>
    </source>
</evidence>
<keyword evidence="3" id="KW-0805">Transcription regulation</keyword>
<accession>A0AAD5DEK1</accession>
<keyword evidence="2" id="KW-0597">Phosphoprotein</keyword>
<evidence type="ECO:0000313" key="13">
    <source>
        <dbReference type="Proteomes" id="UP001205105"/>
    </source>
</evidence>
<feature type="region of interest" description="Disordered" evidence="10">
    <location>
        <begin position="219"/>
        <end position="252"/>
    </location>
</feature>
<feature type="region of interest" description="Disordered" evidence="10">
    <location>
        <begin position="1"/>
        <end position="23"/>
    </location>
</feature>
<dbReference type="SUPFAM" id="SSF46785">
    <property type="entry name" value="Winged helix' DNA-binding domain"/>
    <property type="match status" value="1"/>
</dbReference>
<dbReference type="PANTHER" id="PTHR10015:SF427">
    <property type="entry name" value="HEAT SHOCK FACTOR PROTEIN"/>
    <property type="match status" value="1"/>
</dbReference>
<evidence type="ECO:0000313" key="12">
    <source>
        <dbReference type="EMBL" id="KAI7836142.1"/>
    </source>
</evidence>